<evidence type="ECO:0000313" key="3">
    <source>
        <dbReference type="Proteomes" id="UP000289954"/>
    </source>
</evidence>
<sequence>MSTAADHVTADWRTFAPGERVVVRRRRDDHPGAGEPPLTDVLGEVVRRDDDGLTVATRHGDVHVPAADVVLAKRVPPPPTRRPR</sequence>
<dbReference type="RefSeq" id="WP_130780316.1">
    <property type="nucleotide sequence ID" value="NZ_BIMR01000040.1"/>
</dbReference>
<dbReference type="OrthoDB" id="3631934at2"/>
<dbReference type="InterPro" id="IPR056934">
    <property type="entry name" value="SH3_Rv0428c"/>
</dbReference>
<dbReference type="Proteomes" id="UP000289954">
    <property type="component" value="Unassembled WGS sequence"/>
</dbReference>
<evidence type="ECO:0000259" key="1">
    <source>
        <dbReference type="Pfam" id="PF24551"/>
    </source>
</evidence>
<dbReference type="AlphaFoldDB" id="A0A402DNM1"/>
<dbReference type="Pfam" id="PF24551">
    <property type="entry name" value="SH3_Rv0428c"/>
    <property type="match status" value="1"/>
</dbReference>
<protein>
    <recommendedName>
        <fullName evidence="1">Histone acetyltransferase Rv0428c-like SH3 domain-containing protein</fullName>
    </recommendedName>
</protein>
<dbReference type="EMBL" id="BIMR01000040">
    <property type="protein sequence ID" value="GCE75719.1"/>
    <property type="molecule type" value="Genomic_DNA"/>
</dbReference>
<feature type="domain" description="Histone acetyltransferase Rv0428c-like SH3" evidence="1">
    <location>
        <begin position="16"/>
        <end position="73"/>
    </location>
</feature>
<proteinExistence type="predicted"/>
<organism evidence="2 3">
    <name type="scientific">Cellulomonas biazotea</name>
    <dbReference type="NCBI Taxonomy" id="1709"/>
    <lineage>
        <taxon>Bacteria</taxon>
        <taxon>Bacillati</taxon>
        <taxon>Actinomycetota</taxon>
        <taxon>Actinomycetes</taxon>
        <taxon>Micrococcales</taxon>
        <taxon>Cellulomonadaceae</taxon>
        <taxon>Cellulomonas</taxon>
    </lineage>
</organism>
<reference evidence="2 3" key="1">
    <citation type="submission" date="2019-01" db="EMBL/GenBank/DDBJ databases">
        <title>Draft genome sequence of Cellulomonas takizawaensis strain TKZ-21.</title>
        <authorList>
            <person name="Yamamura H."/>
            <person name="Hayashi T."/>
            <person name="Hamada M."/>
            <person name="Serisawa Y."/>
            <person name="Matsuyama K."/>
            <person name="Nakagawa Y."/>
            <person name="Otoguro M."/>
            <person name="Yanagida F."/>
            <person name="Hayakawa M."/>
        </authorList>
    </citation>
    <scope>NUCLEOTIDE SEQUENCE [LARGE SCALE GENOMIC DNA]</scope>
    <source>
        <strain evidence="2 3">NBRC12680</strain>
    </source>
</reference>
<name>A0A402DNM1_9CELL</name>
<comment type="caution">
    <text evidence="2">The sequence shown here is derived from an EMBL/GenBank/DDBJ whole genome shotgun (WGS) entry which is preliminary data.</text>
</comment>
<keyword evidence="3" id="KW-1185">Reference proteome</keyword>
<gene>
    <name evidence="2" type="ORF">CBZ_07750</name>
</gene>
<evidence type="ECO:0000313" key="2">
    <source>
        <dbReference type="EMBL" id="GCE75719.1"/>
    </source>
</evidence>
<accession>A0A402DNM1</accession>